<dbReference type="EMBL" id="JANJYJ010000001">
    <property type="protein sequence ID" value="KAK3230816.1"/>
    <property type="molecule type" value="Genomic_DNA"/>
</dbReference>
<protein>
    <submittedName>
        <fullName evidence="1">Uncharacterized protein</fullName>
    </submittedName>
</protein>
<comment type="caution">
    <text evidence="1">The sequence shown here is derived from an EMBL/GenBank/DDBJ whole genome shotgun (WGS) entry which is preliminary data.</text>
</comment>
<reference evidence="1" key="1">
    <citation type="journal article" date="2023" name="Plant J.">
        <title>Genome sequences and population genomics provide insights into the demographic history, inbreeding, and mutation load of two 'living fossil' tree species of Dipteronia.</title>
        <authorList>
            <person name="Feng Y."/>
            <person name="Comes H.P."/>
            <person name="Chen J."/>
            <person name="Zhu S."/>
            <person name="Lu R."/>
            <person name="Zhang X."/>
            <person name="Li P."/>
            <person name="Qiu J."/>
            <person name="Olsen K.M."/>
            <person name="Qiu Y."/>
        </authorList>
    </citation>
    <scope>NUCLEOTIDE SEQUENCE</scope>
    <source>
        <strain evidence="1">NBL</strain>
    </source>
</reference>
<evidence type="ECO:0000313" key="2">
    <source>
        <dbReference type="Proteomes" id="UP001281410"/>
    </source>
</evidence>
<gene>
    <name evidence="1" type="ORF">Dsin_002697</name>
</gene>
<keyword evidence="2" id="KW-1185">Reference proteome</keyword>
<name>A0AAE0B687_9ROSI</name>
<accession>A0AAE0B687</accession>
<dbReference type="Proteomes" id="UP001281410">
    <property type="component" value="Unassembled WGS sequence"/>
</dbReference>
<dbReference type="AlphaFoldDB" id="A0AAE0B687"/>
<sequence>MGAAEEHERRLKRTLMCQLEKLRQLGIVMRIYAYSCRNSANEWPRPFLA</sequence>
<evidence type="ECO:0000313" key="1">
    <source>
        <dbReference type="EMBL" id="KAK3230816.1"/>
    </source>
</evidence>
<proteinExistence type="predicted"/>
<organism evidence="1 2">
    <name type="scientific">Dipteronia sinensis</name>
    <dbReference type="NCBI Taxonomy" id="43782"/>
    <lineage>
        <taxon>Eukaryota</taxon>
        <taxon>Viridiplantae</taxon>
        <taxon>Streptophyta</taxon>
        <taxon>Embryophyta</taxon>
        <taxon>Tracheophyta</taxon>
        <taxon>Spermatophyta</taxon>
        <taxon>Magnoliopsida</taxon>
        <taxon>eudicotyledons</taxon>
        <taxon>Gunneridae</taxon>
        <taxon>Pentapetalae</taxon>
        <taxon>rosids</taxon>
        <taxon>malvids</taxon>
        <taxon>Sapindales</taxon>
        <taxon>Sapindaceae</taxon>
        <taxon>Hippocastanoideae</taxon>
        <taxon>Acereae</taxon>
        <taxon>Dipteronia</taxon>
    </lineage>
</organism>